<keyword evidence="2" id="KW-1185">Reference proteome</keyword>
<proteinExistence type="predicted"/>
<dbReference type="Proteomes" id="UP000887159">
    <property type="component" value="Unassembled WGS sequence"/>
</dbReference>
<comment type="caution">
    <text evidence="1">The sequence shown here is derived from an EMBL/GenBank/DDBJ whole genome shotgun (WGS) entry which is preliminary data.</text>
</comment>
<sequence>MPKSSLESEILNVWIGRHDSGSQSHRACMGFSRQTLGSWYLTTSNTRELDWRCKTNGQQCLNISLTPSFLAWAEAVKSA</sequence>
<reference evidence="1" key="1">
    <citation type="submission" date="2020-08" db="EMBL/GenBank/DDBJ databases">
        <title>Multicomponent nature underlies the extraordinary mechanical properties of spider dragline silk.</title>
        <authorList>
            <person name="Kono N."/>
            <person name="Nakamura H."/>
            <person name="Mori M."/>
            <person name="Yoshida Y."/>
            <person name="Ohtoshi R."/>
            <person name="Malay A.D."/>
            <person name="Moran D.A.P."/>
            <person name="Tomita M."/>
            <person name="Numata K."/>
            <person name="Arakawa K."/>
        </authorList>
    </citation>
    <scope>NUCLEOTIDE SEQUENCE</scope>
</reference>
<gene>
    <name evidence="1" type="ORF">TNCV_3992161</name>
</gene>
<accession>A0A8X6VJL4</accession>
<dbReference type="AlphaFoldDB" id="A0A8X6VJL4"/>
<evidence type="ECO:0000313" key="1">
    <source>
        <dbReference type="EMBL" id="GFY21172.1"/>
    </source>
</evidence>
<dbReference type="EMBL" id="BMAU01021357">
    <property type="protein sequence ID" value="GFY21172.1"/>
    <property type="molecule type" value="Genomic_DNA"/>
</dbReference>
<organism evidence="1 2">
    <name type="scientific">Trichonephila clavipes</name>
    <name type="common">Golden silk orbweaver</name>
    <name type="synonym">Nephila clavipes</name>
    <dbReference type="NCBI Taxonomy" id="2585209"/>
    <lineage>
        <taxon>Eukaryota</taxon>
        <taxon>Metazoa</taxon>
        <taxon>Ecdysozoa</taxon>
        <taxon>Arthropoda</taxon>
        <taxon>Chelicerata</taxon>
        <taxon>Arachnida</taxon>
        <taxon>Araneae</taxon>
        <taxon>Araneomorphae</taxon>
        <taxon>Entelegynae</taxon>
        <taxon>Araneoidea</taxon>
        <taxon>Nephilidae</taxon>
        <taxon>Trichonephila</taxon>
    </lineage>
</organism>
<name>A0A8X6VJL4_TRICX</name>
<evidence type="ECO:0000313" key="2">
    <source>
        <dbReference type="Proteomes" id="UP000887159"/>
    </source>
</evidence>
<protein>
    <submittedName>
        <fullName evidence="1">Uncharacterized protein</fullName>
    </submittedName>
</protein>